<gene>
    <name evidence="3" type="ORF">QGN29_09900</name>
</gene>
<dbReference type="InterPro" id="IPR010559">
    <property type="entry name" value="Sig_transdc_His_kin_internal"/>
</dbReference>
<evidence type="ECO:0000256" key="1">
    <source>
        <dbReference type="SAM" id="Phobius"/>
    </source>
</evidence>
<dbReference type="Pfam" id="PF02518">
    <property type="entry name" value="HATPase_c"/>
    <property type="match status" value="1"/>
</dbReference>
<feature type="transmembrane region" description="Helical" evidence="1">
    <location>
        <begin position="45"/>
        <end position="67"/>
    </location>
</feature>
<proteinExistence type="predicted"/>
<dbReference type="PANTHER" id="PTHR34220">
    <property type="entry name" value="SENSOR HISTIDINE KINASE YPDA"/>
    <property type="match status" value="1"/>
</dbReference>
<dbReference type="RefSeq" id="WP_310797693.1">
    <property type="nucleotide sequence ID" value="NZ_CP123872.1"/>
</dbReference>
<dbReference type="GO" id="GO:0000155">
    <property type="term" value="F:phosphorelay sensor kinase activity"/>
    <property type="evidence" value="ECO:0007669"/>
    <property type="project" value="InterPro"/>
</dbReference>
<dbReference type="Proteomes" id="UP001268683">
    <property type="component" value="Chromosome"/>
</dbReference>
<reference evidence="3" key="1">
    <citation type="submission" date="2023-04" db="EMBL/GenBank/DDBJ databases">
        <title>Complete genome sequence of Temperatibacter marinus.</title>
        <authorList>
            <person name="Rong J.-C."/>
            <person name="Yi M.-L."/>
            <person name="Zhao Q."/>
        </authorList>
    </citation>
    <scope>NUCLEOTIDE SEQUENCE</scope>
    <source>
        <strain evidence="3">NBRC 110045</strain>
    </source>
</reference>
<protein>
    <submittedName>
        <fullName evidence="3">Histidine kinase</fullName>
    </submittedName>
</protein>
<dbReference type="SUPFAM" id="SSF55874">
    <property type="entry name" value="ATPase domain of HSP90 chaperone/DNA topoisomerase II/histidine kinase"/>
    <property type="match status" value="1"/>
</dbReference>
<dbReference type="Pfam" id="PF06580">
    <property type="entry name" value="His_kinase"/>
    <property type="match status" value="1"/>
</dbReference>
<dbReference type="InterPro" id="IPR003594">
    <property type="entry name" value="HATPase_dom"/>
</dbReference>
<dbReference type="InterPro" id="IPR005467">
    <property type="entry name" value="His_kinase_dom"/>
</dbReference>
<keyword evidence="1" id="KW-0472">Membrane</keyword>
<keyword evidence="3" id="KW-0418">Kinase</keyword>
<name>A0AA52EEZ8_9PROT</name>
<keyword evidence="4" id="KW-1185">Reference proteome</keyword>
<sequence length="365" mass="41413">MSKKVVGLFKNKETTFWVFQLVGWAGYFLVRLFGGLTNGYTPDEYWPLALIATVIGFILSIIIRYIYRSFVEKSLGLILIITLLVSGSAGLLFSSLELAVATWVIEADPWYGWERFGNAMFEATVMLAWSAIYFGYHFYDDFQEQQENALKANAMAHQAQLKMLRYQLNPHFLFNTLNAISTLVLEKATEEANEMLSKLSSFLRYTLVNQPTQRVNLEQELYALALYLDIEKVRFADRLNIEYSIDERTKTALIPSLILQPLIENSIKYAIAPSIDGGLIHIKATVHHHRLYLAIEDDGPGIQDENNIVSSSGSGVGLANTRERLNQIYPGTHSFKVKNMEEGGLCVQIKIPLERDRPVREKSAE</sequence>
<feature type="transmembrane region" description="Helical" evidence="1">
    <location>
        <begin position="74"/>
        <end position="96"/>
    </location>
</feature>
<organism evidence="3 4">
    <name type="scientific">Temperatibacter marinus</name>
    <dbReference type="NCBI Taxonomy" id="1456591"/>
    <lineage>
        <taxon>Bacteria</taxon>
        <taxon>Pseudomonadati</taxon>
        <taxon>Pseudomonadota</taxon>
        <taxon>Alphaproteobacteria</taxon>
        <taxon>Kordiimonadales</taxon>
        <taxon>Temperatibacteraceae</taxon>
        <taxon>Temperatibacter</taxon>
    </lineage>
</organism>
<dbReference type="InterPro" id="IPR036890">
    <property type="entry name" value="HATPase_C_sf"/>
</dbReference>
<keyword evidence="1" id="KW-1133">Transmembrane helix</keyword>
<dbReference type="PROSITE" id="PS50109">
    <property type="entry name" value="HIS_KIN"/>
    <property type="match status" value="1"/>
</dbReference>
<dbReference type="PANTHER" id="PTHR34220:SF7">
    <property type="entry name" value="SENSOR HISTIDINE KINASE YPDA"/>
    <property type="match status" value="1"/>
</dbReference>
<dbReference type="AlphaFoldDB" id="A0AA52EEZ8"/>
<dbReference type="InterPro" id="IPR050640">
    <property type="entry name" value="Bact_2-comp_sensor_kinase"/>
</dbReference>
<feature type="transmembrane region" description="Helical" evidence="1">
    <location>
        <begin position="16"/>
        <end position="33"/>
    </location>
</feature>
<dbReference type="SMART" id="SM00387">
    <property type="entry name" value="HATPase_c"/>
    <property type="match status" value="1"/>
</dbReference>
<feature type="domain" description="Histidine kinase" evidence="2">
    <location>
        <begin position="258"/>
        <end position="355"/>
    </location>
</feature>
<feature type="transmembrane region" description="Helical" evidence="1">
    <location>
        <begin position="116"/>
        <end position="136"/>
    </location>
</feature>
<accession>A0AA52EEZ8</accession>
<keyword evidence="1" id="KW-0812">Transmembrane</keyword>
<evidence type="ECO:0000313" key="4">
    <source>
        <dbReference type="Proteomes" id="UP001268683"/>
    </source>
</evidence>
<dbReference type="Gene3D" id="3.30.565.10">
    <property type="entry name" value="Histidine kinase-like ATPase, C-terminal domain"/>
    <property type="match status" value="1"/>
</dbReference>
<evidence type="ECO:0000259" key="2">
    <source>
        <dbReference type="PROSITE" id="PS50109"/>
    </source>
</evidence>
<dbReference type="EMBL" id="CP123872">
    <property type="protein sequence ID" value="WND01863.1"/>
    <property type="molecule type" value="Genomic_DNA"/>
</dbReference>
<evidence type="ECO:0000313" key="3">
    <source>
        <dbReference type="EMBL" id="WND01863.1"/>
    </source>
</evidence>
<dbReference type="KEGG" id="tmk:QGN29_09900"/>
<dbReference type="GO" id="GO:0016020">
    <property type="term" value="C:membrane"/>
    <property type="evidence" value="ECO:0007669"/>
    <property type="project" value="InterPro"/>
</dbReference>
<keyword evidence="3" id="KW-0808">Transferase</keyword>